<evidence type="ECO:0000313" key="2">
    <source>
        <dbReference type="EMBL" id="KAK3324154.1"/>
    </source>
</evidence>
<gene>
    <name evidence="2" type="ORF">B0T19DRAFT_402406</name>
</gene>
<reference evidence="2" key="2">
    <citation type="submission" date="2023-06" db="EMBL/GenBank/DDBJ databases">
        <authorList>
            <consortium name="Lawrence Berkeley National Laboratory"/>
            <person name="Haridas S."/>
            <person name="Hensen N."/>
            <person name="Bonometti L."/>
            <person name="Westerberg I."/>
            <person name="Brannstrom I.O."/>
            <person name="Guillou S."/>
            <person name="Cros-Aarteil S."/>
            <person name="Calhoun S."/>
            <person name="Kuo A."/>
            <person name="Mondo S."/>
            <person name="Pangilinan J."/>
            <person name="Riley R."/>
            <person name="Labutti K."/>
            <person name="Andreopoulos B."/>
            <person name="Lipzen A."/>
            <person name="Chen C."/>
            <person name="Yanf M."/>
            <person name="Daum C."/>
            <person name="Ng V."/>
            <person name="Clum A."/>
            <person name="Steindorff A."/>
            <person name="Ohm R."/>
            <person name="Martin F."/>
            <person name="Silar P."/>
            <person name="Natvig D."/>
            <person name="Lalanne C."/>
            <person name="Gautier V."/>
            <person name="Ament-Velasquez S.L."/>
            <person name="Kruys A."/>
            <person name="Hutchinson M.I."/>
            <person name="Powell A.J."/>
            <person name="Barry K."/>
            <person name="Miller A.N."/>
            <person name="Grigoriev I.V."/>
            <person name="Debuchy R."/>
            <person name="Gladieux P."/>
            <person name="Thoren M.H."/>
            <person name="Johannesson H."/>
        </authorList>
    </citation>
    <scope>NUCLEOTIDE SEQUENCE</scope>
    <source>
        <strain evidence="2">SMH4131-1</strain>
    </source>
</reference>
<sequence length="447" mass="50649">MPMDDEVARDGFRYCYGRFYTDDNVERIDGSELERMFLPRLTPEANNLLRHHHANFVRSQLMHYGIEYDPTELTGNGTNLLKRALEAGLCDTVPNHIQRLRSEMHAEWLAHCSPKDLARHPRWIMEKYFLDQSGKPDPTKTTTVVSVPFGRFSSHYNTSRLEAAADRVPGLHQAAERGCLSETIYLGWDRRAVNQAADNHRAKEAQEYQRQRDEREAERAAQHADFLASETNQAHGAREYSIIGHYIIDCEDIESGWPEQAEEDMTLEIKISNEKSTNGIYEATFDFGITEGIMILSADKVALDEYCSLLESRNDYNSDEDEDAESEDEDSEEEKADAGTTKRAPTSQGQPPEKKQNPPANSLEYFFCLKCSDTGTGEVDFTPQKGTMKFNDQMLASFTGIVTDLFCVGAGVSFTGRKVDSSSLAFWASWDDYSEAAHNRALVGRWR</sequence>
<accession>A0AAE0MAQ6</accession>
<organism evidence="2 3">
    <name type="scientific">Cercophora scortea</name>
    <dbReference type="NCBI Taxonomy" id="314031"/>
    <lineage>
        <taxon>Eukaryota</taxon>
        <taxon>Fungi</taxon>
        <taxon>Dikarya</taxon>
        <taxon>Ascomycota</taxon>
        <taxon>Pezizomycotina</taxon>
        <taxon>Sordariomycetes</taxon>
        <taxon>Sordariomycetidae</taxon>
        <taxon>Sordariales</taxon>
        <taxon>Lasiosphaeriaceae</taxon>
        <taxon>Cercophora</taxon>
    </lineage>
</organism>
<protein>
    <submittedName>
        <fullName evidence="2">Uncharacterized protein</fullName>
    </submittedName>
</protein>
<keyword evidence="3" id="KW-1185">Reference proteome</keyword>
<evidence type="ECO:0000313" key="3">
    <source>
        <dbReference type="Proteomes" id="UP001286456"/>
    </source>
</evidence>
<evidence type="ECO:0000256" key="1">
    <source>
        <dbReference type="SAM" id="MobiDB-lite"/>
    </source>
</evidence>
<proteinExistence type="predicted"/>
<reference evidence="2" key="1">
    <citation type="journal article" date="2023" name="Mol. Phylogenet. Evol.">
        <title>Genome-scale phylogeny and comparative genomics of the fungal order Sordariales.</title>
        <authorList>
            <person name="Hensen N."/>
            <person name="Bonometti L."/>
            <person name="Westerberg I."/>
            <person name="Brannstrom I.O."/>
            <person name="Guillou S."/>
            <person name="Cros-Aarteil S."/>
            <person name="Calhoun S."/>
            <person name="Haridas S."/>
            <person name="Kuo A."/>
            <person name="Mondo S."/>
            <person name="Pangilinan J."/>
            <person name="Riley R."/>
            <person name="LaButti K."/>
            <person name="Andreopoulos B."/>
            <person name="Lipzen A."/>
            <person name="Chen C."/>
            <person name="Yan M."/>
            <person name="Daum C."/>
            <person name="Ng V."/>
            <person name="Clum A."/>
            <person name="Steindorff A."/>
            <person name="Ohm R.A."/>
            <person name="Martin F."/>
            <person name="Silar P."/>
            <person name="Natvig D.O."/>
            <person name="Lalanne C."/>
            <person name="Gautier V."/>
            <person name="Ament-Velasquez S.L."/>
            <person name="Kruys A."/>
            <person name="Hutchinson M.I."/>
            <person name="Powell A.J."/>
            <person name="Barry K."/>
            <person name="Miller A.N."/>
            <person name="Grigoriev I.V."/>
            <person name="Debuchy R."/>
            <person name="Gladieux P."/>
            <person name="Hiltunen Thoren M."/>
            <person name="Johannesson H."/>
        </authorList>
    </citation>
    <scope>NUCLEOTIDE SEQUENCE</scope>
    <source>
        <strain evidence="2">SMH4131-1</strain>
    </source>
</reference>
<dbReference type="AlphaFoldDB" id="A0AAE0MAQ6"/>
<dbReference type="EMBL" id="JAUEPO010000004">
    <property type="protein sequence ID" value="KAK3324154.1"/>
    <property type="molecule type" value="Genomic_DNA"/>
</dbReference>
<name>A0AAE0MAQ6_9PEZI</name>
<feature type="compositionally biased region" description="Acidic residues" evidence="1">
    <location>
        <begin position="317"/>
        <end position="335"/>
    </location>
</feature>
<dbReference type="Proteomes" id="UP001286456">
    <property type="component" value="Unassembled WGS sequence"/>
</dbReference>
<comment type="caution">
    <text evidence="2">The sequence shown here is derived from an EMBL/GenBank/DDBJ whole genome shotgun (WGS) entry which is preliminary data.</text>
</comment>
<feature type="region of interest" description="Disordered" evidence="1">
    <location>
        <begin position="314"/>
        <end position="360"/>
    </location>
</feature>